<keyword evidence="2" id="KW-1185">Reference proteome</keyword>
<dbReference type="KEGG" id="mass:CR152_16455"/>
<dbReference type="OrthoDB" id="6120755at2"/>
<organism evidence="1 2">
    <name type="scientific">Massilia violaceinigra</name>
    <dbReference type="NCBI Taxonomy" id="2045208"/>
    <lineage>
        <taxon>Bacteria</taxon>
        <taxon>Pseudomonadati</taxon>
        <taxon>Pseudomonadota</taxon>
        <taxon>Betaproteobacteria</taxon>
        <taxon>Burkholderiales</taxon>
        <taxon>Oxalobacteraceae</taxon>
        <taxon>Telluria group</taxon>
        <taxon>Massilia</taxon>
    </lineage>
</organism>
<evidence type="ECO:0008006" key="3">
    <source>
        <dbReference type="Google" id="ProtNLM"/>
    </source>
</evidence>
<name>A0A2D2DLU2_9BURK</name>
<proteinExistence type="predicted"/>
<reference evidence="1" key="1">
    <citation type="submission" date="2017-10" db="EMBL/GenBank/DDBJ databases">
        <title>Massilia psychrophilum sp. nov., a novel purple-pigmented bacterium isolated from Tianshan glacier, Xinjiang Municipality, China.</title>
        <authorList>
            <person name="Wang H."/>
        </authorList>
    </citation>
    <scope>NUCLEOTIDE SEQUENCE [LARGE SCALE GENOMIC DNA]</scope>
    <source>
        <strain evidence="1">B2</strain>
    </source>
</reference>
<evidence type="ECO:0000313" key="2">
    <source>
        <dbReference type="Proteomes" id="UP000229897"/>
    </source>
</evidence>
<dbReference type="EMBL" id="CP024608">
    <property type="protein sequence ID" value="ATQ75947.1"/>
    <property type="molecule type" value="Genomic_DNA"/>
</dbReference>
<evidence type="ECO:0000313" key="1">
    <source>
        <dbReference type="EMBL" id="ATQ75947.1"/>
    </source>
</evidence>
<accession>A0A2D2DLU2</accession>
<dbReference type="Proteomes" id="UP000229897">
    <property type="component" value="Chromosome"/>
</dbReference>
<dbReference type="RefSeq" id="WP_099876136.1">
    <property type="nucleotide sequence ID" value="NZ_CP024608.1"/>
</dbReference>
<gene>
    <name evidence="1" type="ORF">CR152_16455</name>
</gene>
<sequence>MLQAFPFPIRTECPPGACVCQRETLLADADSDTRILRLTREEEKKLLAHIDNIATYEDLNKLAERLHSHLGVVLHITPSNNEVRSARGLSIVLAERPGLCRKTRQAVPTAIRRCLDRHPEIIYAILDAHDLLGPD</sequence>
<dbReference type="AlphaFoldDB" id="A0A2D2DLU2"/>
<protein>
    <recommendedName>
        <fullName evidence="3">Ribosomal protein S3AE</fullName>
    </recommendedName>
</protein>